<dbReference type="InterPro" id="IPR036866">
    <property type="entry name" value="RibonucZ/Hydroxyglut_hydro"/>
</dbReference>
<dbReference type="GO" id="GO:0042781">
    <property type="term" value="F:3'-tRNA processing endoribonuclease activity"/>
    <property type="evidence" value="ECO:0007669"/>
    <property type="project" value="TreeGrafter"/>
</dbReference>
<dbReference type="Pfam" id="PF12706">
    <property type="entry name" value="Lactamase_B_2"/>
    <property type="match status" value="1"/>
</dbReference>
<dbReference type="InterPro" id="IPR001279">
    <property type="entry name" value="Metallo-B-lactamas"/>
</dbReference>
<feature type="domain" description="Metallo-beta-lactamase" evidence="3">
    <location>
        <begin position="58"/>
        <end position="259"/>
    </location>
</feature>
<keyword evidence="2" id="KW-0732">Signal</keyword>
<evidence type="ECO:0000259" key="3">
    <source>
        <dbReference type="SMART" id="SM00849"/>
    </source>
</evidence>
<dbReference type="Proteomes" id="UP000298179">
    <property type="component" value="Unassembled WGS sequence"/>
</dbReference>
<keyword evidence="5" id="KW-1185">Reference proteome</keyword>
<dbReference type="SUPFAM" id="SSF56281">
    <property type="entry name" value="Metallo-hydrolase/oxidoreductase"/>
    <property type="match status" value="1"/>
</dbReference>
<comment type="caution">
    <text evidence="4">The sequence shown here is derived from an EMBL/GenBank/DDBJ whole genome shotgun (WGS) entry which is preliminary data.</text>
</comment>
<dbReference type="RefSeq" id="WP_134762708.1">
    <property type="nucleotide sequence ID" value="NZ_SOZD01000004.1"/>
</dbReference>
<dbReference type="CDD" id="cd07719">
    <property type="entry name" value="arylsulfatase_AtsA-like_MBL-fold"/>
    <property type="match status" value="1"/>
</dbReference>
<evidence type="ECO:0000256" key="1">
    <source>
        <dbReference type="ARBA" id="ARBA00022801"/>
    </source>
</evidence>
<gene>
    <name evidence="4" type="ORF">E3C22_14210</name>
</gene>
<feature type="signal peptide" evidence="2">
    <location>
        <begin position="1"/>
        <end position="22"/>
    </location>
</feature>
<sequence length="332" mass="35197">MMKRIALIAGLIAALAAIPAAAQTADGKQASPAVSQDAATIKVTLLGTASPAPRPDRSGISTLVEAGGLRLVFDAGRGVPVRLWQLKIPVGSVDALFLTHLHSDHVGGIPDLWMTSYIPAPYGRRSKPFKVIGPTGTKAMMTAIRQAFAEDGQIRIADEKISEEATEVDASDFAKEGVVFEKDGVTVSAFKVNHGEAIKPAYGYRVDYGGHSVVLSGDTKYDENLIEHAAGADLLIHEVAMARPEIAGGPVQSRILGHHTLPAEAGRVFAKVRPKMAVFSHIVLLSTKDVPEPSLDDLVAETRTTYDGRLTVGEDLMSFTIGDGVTIESVSQ</sequence>
<keyword evidence="1 4" id="KW-0378">Hydrolase</keyword>
<reference evidence="4 5" key="1">
    <citation type="submission" date="2019-03" db="EMBL/GenBank/DDBJ databases">
        <title>Jiella endophytica sp. nov., a novel endophytic bacterium isolated from root of Ficus microcarpa Linn. f.</title>
        <authorList>
            <person name="Tuo L."/>
        </authorList>
    </citation>
    <scope>NUCLEOTIDE SEQUENCE [LARGE SCALE GENOMIC DNA]</scope>
    <source>
        <strain evidence="4 5">CBS5Q-3</strain>
    </source>
</reference>
<evidence type="ECO:0000256" key="2">
    <source>
        <dbReference type="SAM" id="SignalP"/>
    </source>
</evidence>
<evidence type="ECO:0000313" key="5">
    <source>
        <dbReference type="Proteomes" id="UP000298179"/>
    </source>
</evidence>
<dbReference type="InterPro" id="IPR044094">
    <property type="entry name" value="AtsA-like_MBL-fold"/>
</dbReference>
<protein>
    <submittedName>
        <fullName evidence="4">MBL fold metallo-hydrolase</fullName>
    </submittedName>
</protein>
<proteinExistence type="predicted"/>
<dbReference type="PANTHER" id="PTHR46018:SF2">
    <property type="entry name" value="ZINC PHOSPHODIESTERASE ELAC PROTEIN 1"/>
    <property type="match status" value="1"/>
</dbReference>
<accession>A0A4Y8RHV6</accession>
<organism evidence="4 5">
    <name type="scientific">Jiella endophytica</name>
    <dbReference type="NCBI Taxonomy" id="2558362"/>
    <lineage>
        <taxon>Bacteria</taxon>
        <taxon>Pseudomonadati</taxon>
        <taxon>Pseudomonadota</taxon>
        <taxon>Alphaproteobacteria</taxon>
        <taxon>Hyphomicrobiales</taxon>
        <taxon>Aurantimonadaceae</taxon>
        <taxon>Jiella</taxon>
    </lineage>
</organism>
<feature type="chain" id="PRO_5021264566" evidence="2">
    <location>
        <begin position="23"/>
        <end position="332"/>
    </location>
</feature>
<dbReference type="SMART" id="SM00849">
    <property type="entry name" value="Lactamase_B"/>
    <property type="match status" value="1"/>
</dbReference>
<dbReference type="EMBL" id="SOZD01000004">
    <property type="protein sequence ID" value="TFF21825.1"/>
    <property type="molecule type" value="Genomic_DNA"/>
</dbReference>
<name>A0A4Y8RHV6_9HYPH</name>
<dbReference type="PANTHER" id="PTHR46018">
    <property type="entry name" value="ZINC PHOSPHODIESTERASE ELAC PROTEIN 1"/>
    <property type="match status" value="1"/>
</dbReference>
<dbReference type="Gene3D" id="3.60.15.10">
    <property type="entry name" value="Ribonuclease Z/Hydroxyacylglutathione hydrolase-like"/>
    <property type="match status" value="1"/>
</dbReference>
<dbReference type="OrthoDB" id="9803916at2"/>
<dbReference type="AlphaFoldDB" id="A0A4Y8RHV6"/>
<evidence type="ECO:0000313" key="4">
    <source>
        <dbReference type="EMBL" id="TFF21825.1"/>
    </source>
</evidence>